<comment type="caution">
    <text evidence="4">The sequence shown here is derived from an EMBL/GenBank/DDBJ whole genome shotgun (WGS) entry which is preliminary data.</text>
</comment>
<reference evidence="5" key="1">
    <citation type="journal article" date="2019" name="Int. J. Syst. Evol. Microbiol.">
        <title>The Global Catalogue of Microorganisms (GCM) 10K type strain sequencing project: providing services to taxonomists for standard genome sequencing and annotation.</title>
        <authorList>
            <consortium name="The Broad Institute Genomics Platform"/>
            <consortium name="The Broad Institute Genome Sequencing Center for Infectious Disease"/>
            <person name="Wu L."/>
            <person name="Ma J."/>
        </authorList>
    </citation>
    <scope>NUCLEOTIDE SEQUENCE [LARGE SCALE GENOMIC DNA]</scope>
    <source>
        <strain evidence="5">JCM 3369</strain>
    </source>
</reference>
<keyword evidence="5" id="KW-1185">Reference proteome</keyword>
<evidence type="ECO:0000313" key="5">
    <source>
        <dbReference type="Proteomes" id="UP001596380"/>
    </source>
</evidence>
<dbReference type="InterPro" id="IPR005804">
    <property type="entry name" value="FA_desaturase_dom"/>
</dbReference>
<keyword evidence="2" id="KW-0472">Membrane</keyword>
<organism evidence="4 5">
    <name type="scientific">Actinomadura yumaensis</name>
    <dbReference type="NCBI Taxonomy" id="111807"/>
    <lineage>
        <taxon>Bacteria</taxon>
        <taxon>Bacillati</taxon>
        <taxon>Actinomycetota</taxon>
        <taxon>Actinomycetes</taxon>
        <taxon>Streptosporangiales</taxon>
        <taxon>Thermomonosporaceae</taxon>
        <taxon>Actinomadura</taxon>
    </lineage>
</organism>
<keyword evidence="2" id="KW-0812">Transmembrane</keyword>
<feature type="transmembrane region" description="Helical" evidence="2">
    <location>
        <begin position="40"/>
        <end position="61"/>
    </location>
</feature>
<accession>A0ABW2CI94</accession>
<dbReference type="PANTHER" id="PTHR12879">
    <property type="entry name" value="SPHINGOLIPID DELTA 4 DESATURASE/C-4 HYDROXYLASE PROTEIN DES2"/>
    <property type="match status" value="1"/>
</dbReference>
<dbReference type="Proteomes" id="UP001596380">
    <property type="component" value="Unassembled WGS sequence"/>
</dbReference>
<feature type="compositionally biased region" description="Basic and acidic residues" evidence="1">
    <location>
        <begin position="102"/>
        <end position="113"/>
    </location>
</feature>
<name>A0ABW2CI94_9ACTN</name>
<gene>
    <name evidence="4" type="ORF">ACFQKB_17135</name>
</gene>
<dbReference type="RefSeq" id="WP_206681281.1">
    <property type="nucleotide sequence ID" value="NZ_JBHSXS010000008.1"/>
</dbReference>
<evidence type="ECO:0000259" key="3">
    <source>
        <dbReference type="Pfam" id="PF00487"/>
    </source>
</evidence>
<feature type="region of interest" description="Disordered" evidence="1">
    <location>
        <begin position="99"/>
        <end position="126"/>
    </location>
</feature>
<proteinExistence type="predicted"/>
<evidence type="ECO:0000313" key="4">
    <source>
        <dbReference type="EMBL" id="MFC6881491.1"/>
    </source>
</evidence>
<protein>
    <submittedName>
        <fullName evidence="4">Fatty acid desaturase family protein</fullName>
    </submittedName>
</protein>
<evidence type="ECO:0000256" key="1">
    <source>
        <dbReference type="SAM" id="MobiDB-lite"/>
    </source>
</evidence>
<dbReference type="EMBL" id="JBHSXS010000008">
    <property type="protein sequence ID" value="MFC6881491.1"/>
    <property type="molecule type" value="Genomic_DNA"/>
</dbReference>
<feature type="transmembrane region" description="Helical" evidence="2">
    <location>
        <begin position="192"/>
        <end position="217"/>
    </location>
</feature>
<evidence type="ECO:0000256" key="2">
    <source>
        <dbReference type="SAM" id="Phobius"/>
    </source>
</evidence>
<sequence length="322" mass="36408">MTVWKNTPKDSILVGLSLAQFAITPLLAISWDAVSLPVRVAGGALVTLLMTYNIIVISHLFTHVPWFASVRLNAAVSVVNSVNIGQSVQAYQLTHVRNHHRFNNDRQGDDGTTRDTSSTYRKGKNGQHEPLLPYAFGGAVASIADRVKGVASVVRLWKVGDSEEKLLSLASHREMRRVRELRQIQADRTAHSLSLVVFVSLSWQWTVFCYLPAYFFALTLVNVQNYYRHYGANPEDRASDSVSHYNRVYNFLTFNDGYHQEHHLRPGTHWSQLPGVKDDQRVRLEAQPRVVSPVPAMLGFLDRRRPLLHEPLLHEAEPEGMP</sequence>
<feature type="domain" description="Fatty acid desaturase" evidence="3">
    <location>
        <begin position="43"/>
        <end position="278"/>
    </location>
</feature>
<keyword evidence="2" id="KW-1133">Transmembrane helix</keyword>
<feature type="transmembrane region" description="Helical" evidence="2">
    <location>
        <begin position="12"/>
        <end position="34"/>
    </location>
</feature>
<dbReference type="Pfam" id="PF00487">
    <property type="entry name" value="FA_desaturase"/>
    <property type="match status" value="1"/>
</dbReference>
<dbReference type="PANTHER" id="PTHR12879:SF8">
    <property type="entry name" value="SPHINGOLIPID DELTA(4)-DESATURASE DES1"/>
    <property type="match status" value="1"/>
</dbReference>